<comment type="caution">
    <text evidence="2">The sequence shown here is derived from an EMBL/GenBank/DDBJ whole genome shotgun (WGS) entry which is preliminary data.</text>
</comment>
<dbReference type="EMBL" id="WVHS01000004">
    <property type="protein sequence ID" value="MXV17279.1"/>
    <property type="molecule type" value="Genomic_DNA"/>
</dbReference>
<feature type="chain" id="PRO_5029724710" description="Carboxypeptidase-like regulatory domain-containing protein" evidence="1">
    <location>
        <begin position="19"/>
        <end position="238"/>
    </location>
</feature>
<evidence type="ECO:0000256" key="1">
    <source>
        <dbReference type="SAM" id="SignalP"/>
    </source>
</evidence>
<dbReference type="RefSeq" id="WP_160908271.1">
    <property type="nucleotide sequence ID" value="NZ_WVHS01000004.1"/>
</dbReference>
<sequence>MRHLFLFMCMILPFYAAAQLIRGTVTDQESHLPVQGANIVSASGTTITDAAGRFTARARFPDTLRISYIGYKKMVMPLASDPGTELRIRITRGTITLDEIFVAGTRNYRKDSLSYRTQFKKEFSYQPPKLTDAVGPARSGGRGASLITINPVALYSYLTRKSARDARLKRRLLDDEANRFIDHWFTTGKVEQVTALSGDSLTLFMNRYRPTSEMVRKLNEYEMIDYIKRSAVTFRSGK</sequence>
<proteinExistence type="predicted"/>
<evidence type="ECO:0000313" key="3">
    <source>
        <dbReference type="Proteomes" id="UP000451233"/>
    </source>
</evidence>
<name>A0A7K1Y2N7_9SPHI</name>
<organism evidence="2 3">
    <name type="scientific">Hufsiella ginkgonis</name>
    <dbReference type="NCBI Taxonomy" id="2695274"/>
    <lineage>
        <taxon>Bacteria</taxon>
        <taxon>Pseudomonadati</taxon>
        <taxon>Bacteroidota</taxon>
        <taxon>Sphingobacteriia</taxon>
        <taxon>Sphingobacteriales</taxon>
        <taxon>Sphingobacteriaceae</taxon>
        <taxon>Hufsiella</taxon>
    </lineage>
</organism>
<dbReference type="Pfam" id="PF13715">
    <property type="entry name" value="CarbopepD_reg_2"/>
    <property type="match status" value="1"/>
</dbReference>
<dbReference type="InterPro" id="IPR008969">
    <property type="entry name" value="CarboxyPept-like_regulatory"/>
</dbReference>
<protein>
    <recommendedName>
        <fullName evidence="4">Carboxypeptidase-like regulatory domain-containing protein</fullName>
    </recommendedName>
</protein>
<feature type="signal peptide" evidence="1">
    <location>
        <begin position="1"/>
        <end position="18"/>
    </location>
</feature>
<evidence type="ECO:0000313" key="2">
    <source>
        <dbReference type="EMBL" id="MXV17279.1"/>
    </source>
</evidence>
<keyword evidence="1" id="KW-0732">Signal</keyword>
<dbReference type="AlphaFoldDB" id="A0A7K1Y2N7"/>
<reference evidence="2 3" key="1">
    <citation type="submission" date="2019-11" db="EMBL/GenBank/DDBJ databases">
        <title>Pedobacter sp. HMF7056 Genome sequencing and assembly.</title>
        <authorList>
            <person name="Kang H."/>
            <person name="Kim H."/>
            <person name="Joh K."/>
        </authorList>
    </citation>
    <scope>NUCLEOTIDE SEQUENCE [LARGE SCALE GENOMIC DNA]</scope>
    <source>
        <strain evidence="2 3">HMF7056</strain>
    </source>
</reference>
<gene>
    <name evidence="2" type="ORF">GS398_18425</name>
</gene>
<evidence type="ECO:0008006" key="4">
    <source>
        <dbReference type="Google" id="ProtNLM"/>
    </source>
</evidence>
<dbReference type="SUPFAM" id="SSF49464">
    <property type="entry name" value="Carboxypeptidase regulatory domain-like"/>
    <property type="match status" value="1"/>
</dbReference>
<accession>A0A7K1Y2N7</accession>
<keyword evidence="3" id="KW-1185">Reference proteome</keyword>
<dbReference type="Proteomes" id="UP000451233">
    <property type="component" value="Unassembled WGS sequence"/>
</dbReference>